<gene>
    <name evidence="1" type="ORF">Taro_031078</name>
</gene>
<dbReference type="EMBL" id="NMUH01002177">
    <property type="protein sequence ID" value="MQL98369.1"/>
    <property type="molecule type" value="Genomic_DNA"/>
</dbReference>
<name>A0A843W5A7_COLES</name>
<accession>A0A843W5A7</accession>
<evidence type="ECO:0000313" key="2">
    <source>
        <dbReference type="Proteomes" id="UP000652761"/>
    </source>
</evidence>
<protein>
    <submittedName>
        <fullName evidence="1">Uncharacterized protein</fullName>
    </submittedName>
</protein>
<reference evidence="1" key="1">
    <citation type="submission" date="2017-07" db="EMBL/GenBank/DDBJ databases">
        <title>Taro Niue Genome Assembly and Annotation.</title>
        <authorList>
            <person name="Atibalentja N."/>
            <person name="Keating K."/>
            <person name="Fields C.J."/>
        </authorList>
    </citation>
    <scope>NUCLEOTIDE SEQUENCE</scope>
    <source>
        <strain evidence="1">Niue_2</strain>
        <tissue evidence="1">Leaf</tissue>
    </source>
</reference>
<comment type="caution">
    <text evidence="1">The sequence shown here is derived from an EMBL/GenBank/DDBJ whole genome shotgun (WGS) entry which is preliminary data.</text>
</comment>
<dbReference type="Proteomes" id="UP000652761">
    <property type="component" value="Unassembled WGS sequence"/>
</dbReference>
<evidence type="ECO:0000313" key="1">
    <source>
        <dbReference type="EMBL" id="MQL98369.1"/>
    </source>
</evidence>
<sequence length="86" mass="9350">MYGVDVWLEQLLAPVFLKLPTGAEGWLDDRRTRGVAELREETTWCGAIPVGARGGFSVNREIAGEISGMADRRDWGGGGNDPEEST</sequence>
<dbReference type="AlphaFoldDB" id="A0A843W5A7"/>
<organism evidence="1 2">
    <name type="scientific">Colocasia esculenta</name>
    <name type="common">Wild taro</name>
    <name type="synonym">Arum esculentum</name>
    <dbReference type="NCBI Taxonomy" id="4460"/>
    <lineage>
        <taxon>Eukaryota</taxon>
        <taxon>Viridiplantae</taxon>
        <taxon>Streptophyta</taxon>
        <taxon>Embryophyta</taxon>
        <taxon>Tracheophyta</taxon>
        <taxon>Spermatophyta</taxon>
        <taxon>Magnoliopsida</taxon>
        <taxon>Liliopsida</taxon>
        <taxon>Araceae</taxon>
        <taxon>Aroideae</taxon>
        <taxon>Colocasieae</taxon>
        <taxon>Colocasia</taxon>
    </lineage>
</organism>
<proteinExistence type="predicted"/>
<keyword evidence="2" id="KW-1185">Reference proteome</keyword>